<dbReference type="SUPFAM" id="SSF46785">
    <property type="entry name" value="Winged helix' DNA-binding domain"/>
    <property type="match status" value="1"/>
</dbReference>
<evidence type="ECO:0000313" key="8">
    <source>
        <dbReference type="Proteomes" id="UP001634154"/>
    </source>
</evidence>
<keyword evidence="3" id="KW-0804">Transcription</keyword>
<dbReference type="Gene3D" id="1.10.10.10">
    <property type="entry name" value="Winged helix-like DNA-binding domain superfamily/Winged helix DNA-binding domain"/>
    <property type="match status" value="1"/>
</dbReference>
<reference evidence="5" key="2">
    <citation type="submission" date="2015-12" db="EMBL/GenBank/DDBJ databases">
        <authorList>
            <person name="Shamseldin A."/>
            <person name="Moawad H."/>
            <person name="Abd El-Rahim W.M."/>
            <person name="Sadowsky M.J."/>
        </authorList>
    </citation>
    <scope>NUCLEOTIDE SEQUENCE</scope>
    <source>
        <strain evidence="5">KJ1R5</strain>
    </source>
</reference>
<dbReference type="PROSITE" id="PS51118">
    <property type="entry name" value="HTH_HXLR"/>
    <property type="match status" value="1"/>
</dbReference>
<dbReference type="InterPro" id="IPR036390">
    <property type="entry name" value="WH_DNA-bd_sf"/>
</dbReference>
<dbReference type="GO" id="GO:0003677">
    <property type="term" value="F:DNA binding"/>
    <property type="evidence" value="ECO:0007669"/>
    <property type="project" value="UniProtKB-KW"/>
</dbReference>
<sequence length="117" mass="14010">MNFEEFKNCGLRRSLDILSGKWKPLIFQNLFEEEQVRFIELWRNMPRVSKKVLSEQLKQLEENHMIQRIEVYNFPPEVYYKLTDKARELGPILHQLHQWGNELSSGTGSKPQEYADK</sequence>
<evidence type="ECO:0000313" key="6">
    <source>
        <dbReference type="EMBL" id="MFN1219227.1"/>
    </source>
</evidence>
<dbReference type="EMBL" id="JBJXVJ010000004">
    <property type="protein sequence ID" value="MFN1219227.1"/>
    <property type="molecule type" value="Genomic_DNA"/>
</dbReference>
<accession>A0A135WHC7</accession>
<evidence type="ECO:0000259" key="4">
    <source>
        <dbReference type="PROSITE" id="PS51118"/>
    </source>
</evidence>
<evidence type="ECO:0000313" key="7">
    <source>
        <dbReference type="Proteomes" id="UP000070513"/>
    </source>
</evidence>
<dbReference type="RefSeq" id="WP_062646931.1">
    <property type="nucleotide sequence ID" value="NZ_JBJXVJ010000004.1"/>
</dbReference>
<proteinExistence type="predicted"/>
<dbReference type="InterPro" id="IPR036388">
    <property type="entry name" value="WH-like_DNA-bd_sf"/>
</dbReference>
<keyword evidence="8" id="KW-1185">Reference proteome</keyword>
<reference evidence="6 8" key="4">
    <citation type="submission" date="2024-12" db="EMBL/GenBank/DDBJ databases">
        <title>Draft genome sequence of Chryseobacterium kwangjuense AG447.</title>
        <authorList>
            <person name="Cheptsov V.S."/>
            <person name="Belov A."/>
            <person name="Zavarzina A.G."/>
        </authorList>
    </citation>
    <scope>NUCLEOTIDE SEQUENCE [LARGE SCALE GENOMIC DNA]</scope>
    <source>
        <strain evidence="6 8">AG447</strain>
    </source>
</reference>
<feature type="domain" description="HTH hxlR-type" evidence="4">
    <location>
        <begin position="9"/>
        <end position="108"/>
    </location>
</feature>
<protein>
    <submittedName>
        <fullName evidence="5">Integrase</fullName>
    </submittedName>
    <submittedName>
        <fullName evidence="6">Winged helix-turn-helix transcriptional regulator</fullName>
    </submittedName>
</protein>
<reference evidence="5 7" key="3">
    <citation type="journal article" date="2016" name="Genome Announc.">
        <title>Draft Genome Sequence of a Biocontrol Rhizobacterium, Chryseobacterium kwangjuense Strain KJ1R5, Isolated from Pepper (Capsicum annuum).</title>
        <authorList>
            <person name="Jeong J.J."/>
            <person name="Park H."/>
            <person name="Park B.H."/>
            <person name="Mannaa M."/>
            <person name="Sang M.K."/>
            <person name="Choi I.G."/>
            <person name="Kim K.D."/>
        </authorList>
    </citation>
    <scope>NUCLEOTIDE SEQUENCE [LARGE SCALE GENOMIC DNA]</scope>
    <source>
        <strain evidence="5 7">KJ1R5</strain>
    </source>
</reference>
<dbReference type="EMBL" id="LPUR01000001">
    <property type="protein sequence ID" value="KXH84309.1"/>
    <property type="molecule type" value="Genomic_DNA"/>
</dbReference>
<gene>
    <name evidence="6" type="ORF">ACKW6Q_19865</name>
    <name evidence="5" type="ORF">AU378_00695</name>
</gene>
<dbReference type="Pfam" id="PF01638">
    <property type="entry name" value="HxlR"/>
    <property type="match status" value="1"/>
</dbReference>
<dbReference type="InterPro" id="IPR002577">
    <property type="entry name" value="HTH_HxlR"/>
</dbReference>
<keyword evidence="2" id="KW-0238">DNA-binding</keyword>
<organism evidence="5 7">
    <name type="scientific">Chryseobacterium kwangjuense</name>
    <dbReference type="NCBI Taxonomy" id="267125"/>
    <lineage>
        <taxon>Bacteria</taxon>
        <taxon>Pseudomonadati</taxon>
        <taxon>Bacteroidota</taxon>
        <taxon>Flavobacteriia</taxon>
        <taxon>Flavobacteriales</taxon>
        <taxon>Weeksellaceae</taxon>
        <taxon>Chryseobacterium group</taxon>
        <taxon>Chryseobacterium</taxon>
    </lineage>
</organism>
<dbReference type="OrthoDB" id="9797599at2"/>
<dbReference type="PANTHER" id="PTHR33204">
    <property type="entry name" value="TRANSCRIPTIONAL REGULATOR, MARR FAMILY"/>
    <property type="match status" value="1"/>
</dbReference>
<name>A0A135WHC7_9FLAO</name>
<evidence type="ECO:0000313" key="5">
    <source>
        <dbReference type="EMBL" id="KXH84309.1"/>
    </source>
</evidence>
<dbReference type="Proteomes" id="UP000070513">
    <property type="component" value="Unassembled WGS sequence"/>
</dbReference>
<keyword evidence="1" id="KW-0805">Transcription regulation</keyword>
<dbReference type="AlphaFoldDB" id="A0A135WHC7"/>
<comment type="caution">
    <text evidence="5">The sequence shown here is derived from an EMBL/GenBank/DDBJ whole genome shotgun (WGS) entry which is preliminary data.</text>
</comment>
<dbReference type="Proteomes" id="UP001634154">
    <property type="component" value="Unassembled WGS sequence"/>
</dbReference>
<evidence type="ECO:0000256" key="3">
    <source>
        <dbReference type="ARBA" id="ARBA00023163"/>
    </source>
</evidence>
<reference evidence="7" key="1">
    <citation type="submission" date="2015-12" db="EMBL/GenBank/DDBJ databases">
        <title>Genome sequence of a biocontrol rhizobacterium Chryseobacterium kwangjuense strain KJ1R5 isolated from pepper (Capsicum annuum L.).</title>
        <authorList>
            <person name="Jeong J.-J."/>
            <person name="Park H."/>
            <person name="Mannaa M."/>
            <person name="Sang M.K."/>
            <person name="Choi I.-G."/>
            <person name="Kim K.D."/>
        </authorList>
    </citation>
    <scope>NUCLEOTIDE SEQUENCE [LARGE SCALE GENOMIC DNA]</scope>
    <source>
        <strain evidence="7">KJ1R5</strain>
    </source>
</reference>
<evidence type="ECO:0000256" key="1">
    <source>
        <dbReference type="ARBA" id="ARBA00023015"/>
    </source>
</evidence>
<evidence type="ECO:0000256" key="2">
    <source>
        <dbReference type="ARBA" id="ARBA00023125"/>
    </source>
</evidence>